<dbReference type="RefSeq" id="WP_193539526.1">
    <property type="nucleotide sequence ID" value="NZ_JADCLJ010000024.1"/>
</dbReference>
<dbReference type="Pfam" id="PF13429">
    <property type="entry name" value="TPR_15"/>
    <property type="match status" value="1"/>
</dbReference>
<comment type="caution">
    <text evidence="4">The sequence shown here is derived from an EMBL/GenBank/DDBJ whole genome shotgun (WGS) entry which is preliminary data.</text>
</comment>
<evidence type="ECO:0000313" key="4">
    <source>
        <dbReference type="EMBL" id="MBE4910273.1"/>
    </source>
</evidence>
<evidence type="ECO:0000256" key="2">
    <source>
        <dbReference type="ARBA" id="ARBA00022803"/>
    </source>
</evidence>
<accession>A0ABR9QP42</accession>
<evidence type="ECO:0000256" key="1">
    <source>
        <dbReference type="ARBA" id="ARBA00022737"/>
    </source>
</evidence>
<dbReference type="SUPFAM" id="SSF48452">
    <property type="entry name" value="TPR-like"/>
    <property type="match status" value="2"/>
</dbReference>
<dbReference type="PANTHER" id="PTHR45586:SF1">
    <property type="entry name" value="LIPOPOLYSACCHARIDE ASSEMBLY PROTEIN B"/>
    <property type="match status" value="1"/>
</dbReference>
<dbReference type="EMBL" id="JADCLJ010000024">
    <property type="protein sequence ID" value="MBE4910273.1"/>
    <property type="molecule type" value="Genomic_DNA"/>
</dbReference>
<dbReference type="PANTHER" id="PTHR45586">
    <property type="entry name" value="TPR REPEAT-CONTAINING PROTEIN PA4667"/>
    <property type="match status" value="1"/>
</dbReference>
<dbReference type="Gene3D" id="1.25.40.10">
    <property type="entry name" value="Tetratricopeptide repeat domain"/>
    <property type="match status" value="2"/>
</dbReference>
<evidence type="ECO:0000256" key="3">
    <source>
        <dbReference type="PROSITE-ProRule" id="PRU00339"/>
    </source>
</evidence>
<reference evidence="4 5" key="1">
    <citation type="submission" date="2020-10" db="EMBL/GenBank/DDBJ databases">
        <title>Bacillus sp. HD4P25, an endophyte from a halophyte.</title>
        <authorList>
            <person name="Sun J.-Q."/>
        </authorList>
    </citation>
    <scope>NUCLEOTIDE SEQUENCE [LARGE SCALE GENOMIC DNA]</scope>
    <source>
        <strain evidence="4 5">YIM 93174</strain>
    </source>
</reference>
<keyword evidence="1" id="KW-0677">Repeat</keyword>
<dbReference type="InterPro" id="IPR051012">
    <property type="entry name" value="CellSynth/LPSAsmb/PSIAsmb"/>
</dbReference>
<evidence type="ECO:0000313" key="5">
    <source>
        <dbReference type="Proteomes" id="UP001516662"/>
    </source>
</evidence>
<dbReference type="PROSITE" id="PS50005">
    <property type="entry name" value="TPR"/>
    <property type="match status" value="1"/>
</dbReference>
<dbReference type="InterPro" id="IPR011990">
    <property type="entry name" value="TPR-like_helical_dom_sf"/>
</dbReference>
<dbReference type="InterPro" id="IPR019734">
    <property type="entry name" value="TPR_rpt"/>
</dbReference>
<feature type="repeat" description="TPR" evidence="3">
    <location>
        <begin position="373"/>
        <end position="406"/>
    </location>
</feature>
<protein>
    <submittedName>
        <fullName evidence="4">Tetratricopeptide repeat protein</fullName>
    </submittedName>
</protein>
<name>A0ABR9QP42_9BACI</name>
<dbReference type="Pfam" id="PF13176">
    <property type="entry name" value="TPR_7"/>
    <property type="match status" value="1"/>
</dbReference>
<organism evidence="4 5">
    <name type="scientific">Litchfieldia luteola</name>
    <dbReference type="NCBI Taxonomy" id="682179"/>
    <lineage>
        <taxon>Bacteria</taxon>
        <taxon>Bacillati</taxon>
        <taxon>Bacillota</taxon>
        <taxon>Bacilli</taxon>
        <taxon>Bacillales</taxon>
        <taxon>Bacillaceae</taxon>
        <taxon>Litchfieldia</taxon>
    </lineage>
</organism>
<proteinExistence type="predicted"/>
<keyword evidence="2 3" id="KW-0802">TPR repeat</keyword>
<dbReference type="SMART" id="SM00028">
    <property type="entry name" value="TPR"/>
    <property type="match status" value="7"/>
</dbReference>
<gene>
    <name evidence="4" type="ORF">IMZ08_19735</name>
</gene>
<dbReference type="Proteomes" id="UP001516662">
    <property type="component" value="Unassembled WGS sequence"/>
</dbReference>
<keyword evidence="5" id="KW-1185">Reference proteome</keyword>
<sequence length="417" mass="48523">MNNLDVAIDLVDNGEIEKGLESLDEILKSCDDQEKYIIAEHFYRWGFLERAKKIVEILHEFYPDESELTLLLADILIDLDEEEDAIEALNLISEDDPSYVQALLLLGDLYQMQGLFEVCEQKLLLAKNKLPNEPIIDFALAEFYLSQGDYKKSVTLYKEVVKEQEIIGGINVNSRIAESLSAAGEFEEALPFYRLAVIDKPDIDTLFRYGFTAYQAAQYKTAIEAFLQLKEMDAEYTSLYLYLSKAYEHEGMLEESYRITMDGLKMDDFNKELHLYAAKISMKTSKSEEVEKHLREAIALDPGYFEAIHMLTKFLFKEERYEEVVECIEQVSSYGEYDPQFDWDLGHAKNKLEQFSDALNHYRHAYTSFKDDVEFLEEYGYFLLEEGKHEDSIQLFKRLMVLDPTRVDIEEMLLGLE</sequence>